<name>A0A0B7AVY3_9EUPU</name>
<evidence type="ECO:0000313" key="1">
    <source>
        <dbReference type="EMBL" id="CEK84040.1"/>
    </source>
</evidence>
<dbReference type="GO" id="GO:0003676">
    <property type="term" value="F:nucleic acid binding"/>
    <property type="evidence" value="ECO:0007669"/>
    <property type="project" value="InterPro"/>
</dbReference>
<dbReference type="AlphaFoldDB" id="A0A0B7AVY3"/>
<dbReference type="EMBL" id="HACG01037175">
    <property type="protein sequence ID" value="CEK84040.1"/>
    <property type="molecule type" value="Transcribed_RNA"/>
</dbReference>
<dbReference type="InterPro" id="IPR036397">
    <property type="entry name" value="RNaseH_sf"/>
</dbReference>
<protein>
    <submittedName>
        <fullName evidence="1">Uncharacterized protein</fullName>
    </submittedName>
</protein>
<accession>A0A0B7AVY3</accession>
<gene>
    <name evidence="1" type="primary">ORF140360</name>
</gene>
<organism evidence="1">
    <name type="scientific">Arion vulgaris</name>
    <dbReference type="NCBI Taxonomy" id="1028688"/>
    <lineage>
        <taxon>Eukaryota</taxon>
        <taxon>Metazoa</taxon>
        <taxon>Spiralia</taxon>
        <taxon>Lophotrochozoa</taxon>
        <taxon>Mollusca</taxon>
        <taxon>Gastropoda</taxon>
        <taxon>Heterobranchia</taxon>
        <taxon>Euthyneura</taxon>
        <taxon>Panpulmonata</taxon>
        <taxon>Eupulmonata</taxon>
        <taxon>Stylommatophora</taxon>
        <taxon>Helicina</taxon>
        <taxon>Arionoidea</taxon>
        <taxon>Arionidae</taxon>
        <taxon>Arion</taxon>
    </lineage>
</organism>
<sequence length="104" mass="11661">MAKIEGNNVLAQAEVQTLTSEKSSEYDVIIYTYGSVTQHVQSSWAFTAQVREDVVKKDSDGFAVTASSFTMEIMAVTKTIVWLESHTFYPYMFSQGLNECAQED</sequence>
<dbReference type="Gene3D" id="3.30.420.10">
    <property type="entry name" value="Ribonuclease H-like superfamily/Ribonuclease H"/>
    <property type="match status" value="1"/>
</dbReference>
<proteinExistence type="predicted"/>
<reference evidence="1" key="1">
    <citation type="submission" date="2014-12" db="EMBL/GenBank/DDBJ databases">
        <title>Insight into the proteome of Arion vulgaris.</title>
        <authorList>
            <person name="Aradska J."/>
            <person name="Bulat T."/>
            <person name="Smidak R."/>
            <person name="Sarate P."/>
            <person name="Gangsoo J."/>
            <person name="Sialana F."/>
            <person name="Bilban M."/>
            <person name="Lubec G."/>
        </authorList>
    </citation>
    <scope>NUCLEOTIDE SEQUENCE</scope>
    <source>
        <tissue evidence="1">Skin</tissue>
    </source>
</reference>